<accession>C9ZR18</accession>
<dbReference type="GeneID" id="23861979"/>
<protein>
    <submittedName>
        <fullName evidence="1">Uncharacterized protein</fullName>
    </submittedName>
</protein>
<evidence type="ECO:0000313" key="1">
    <source>
        <dbReference type="EMBL" id="CBH11848.1"/>
    </source>
</evidence>
<dbReference type="Proteomes" id="UP000002316">
    <property type="component" value="Chromosome 6"/>
</dbReference>
<dbReference type="KEGG" id="tbg:TbgDal_VI3260"/>
<evidence type="ECO:0000313" key="2">
    <source>
        <dbReference type="Proteomes" id="UP000002316"/>
    </source>
</evidence>
<gene>
    <name evidence="1" type="ORF">TbgDal_VI3260</name>
</gene>
<sequence length="103" mass="11866">MQKIYTHRYISNINSLSTNAFTRQVIFPPPNWPVYSRFLFPLGITFTKKRVVVSEEQRQTQQGEKTTGRKGSVKGLRNNLVISIQLLINQEGCKHLLVATVYK</sequence>
<organism evidence="1 2">
    <name type="scientific">Trypanosoma brucei gambiense (strain MHOM/CI/86/DAL972)</name>
    <dbReference type="NCBI Taxonomy" id="679716"/>
    <lineage>
        <taxon>Eukaryota</taxon>
        <taxon>Discoba</taxon>
        <taxon>Euglenozoa</taxon>
        <taxon>Kinetoplastea</taxon>
        <taxon>Metakinetoplastina</taxon>
        <taxon>Trypanosomatida</taxon>
        <taxon>Trypanosomatidae</taxon>
        <taxon>Trypanosoma</taxon>
    </lineage>
</organism>
<proteinExistence type="predicted"/>
<dbReference type="EMBL" id="FN554969">
    <property type="protein sequence ID" value="CBH11848.1"/>
    <property type="molecule type" value="Genomic_DNA"/>
</dbReference>
<dbReference type="AlphaFoldDB" id="C9ZR18"/>
<dbReference type="RefSeq" id="XP_011774133.1">
    <property type="nucleotide sequence ID" value="XM_011775831.1"/>
</dbReference>
<reference evidence="2" key="1">
    <citation type="journal article" date="2010" name="PLoS Negl. Trop. Dis.">
        <title>The genome sequence of Trypanosoma brucei gambiense, causative agent of chronic human african trypanosomiasis.</title>
        <authorList>
            <person name="Jackson A.P."/>
            <person name="Sanders M."/>
            <person name="Berry A."/>
            <person name="McQuillan J."/>
            <person name="Aslett M.A."/>
            <person name="Quail M.A."/>
            <person name="Chukualim B."/>
            <person name="Capewell P."/>
            <person name="MacLeod A."/>
            <person name="Melville S.E."/>
            <person name="Gibson W."/>
            <person name="Barry J.D."/>
            <person name="Berriman M."/>
            <person name="Hertz-Fowler C."/>
        </authorList>
    </citation>
    <scope>NUCLEOTIDE SEQUENCE [LARGE SCALE GENOMIC DNA]</scope>
    <source>
        <strain evidence="2">MHOM/CI/86/DAL972</strain>
    </source>
</reference>
<name>C9ZR18_TRYB9</name>